<dbReference type="GO" id="GO:0000122">
    <property type="term" value="P:negative regulation of transcription by RNA polymerase II"/>
    <property type="evidence" value="ECO:0007669"/>
    <property type="project" value="TreeGrafter"/>
</dbReference>
<accession>A0A4V4HGD4</accession>
<proteinExistence type="predicted"/>
<keyword evidence="7" id="KW-1185">Reference proteome</keyword>
<dbReference type="GO" id="GO:0005634">
    <property type="term" value="C:nucleus"/>
    <property type="evidence" value="ECO:0007669"/>
    <property type="project" value="UniProtKB-UniRule"/>
</dbReference>
<dbReference type="InterPro" id="IPR036910">
    <property type="entry name" value="HMG_box_dom_sf"/>
</dbReference>
<feature type="region of interest" description="Disordered" evidence="4">
    <location>
        <begin position="117"/>
        <end position="150"/>
    </location>
</feature>
<dbReference type="AlphaFoldDB" id="A0A4V4HGD4"/>
<dbReference type="OrthoDB" id="6247875at2759"/>
<dbReference type="PANTHER" id="PTHR10270:SF161">
    <property type="entry name" value="SEX-DETERMINING REGION Y PROTEIN"/>
    <property type="match status" value="1"/>
</dbReference>
<name>A0A4V4HGD4_DENBC</name>
<dbReference type="SUPFAM" id="SSF47095">
    <property type="entry name" value="HMG-box"/>
    <property type="match status" value="1"/>
</dbReference>
<protein>
    <recommendedName>
        <fullName evidence="5">HMG box domain-containing protein</fullName>
    </recommendedName>
</protein>
<dbReference type="InterPro" id="IPR009071">
    <property type="entry name" value="HMG_box_dom"/>
</dbReference>
<reference evidence="6 7" key="1">
    <citation type="journal article" date="2019" name="Nat. Ecol. Evol.">
        <title>Megaphylogeny resolves global patterns of mushroom evolution.</title>
        <authorList>
            <person name="Varga T."/>
            <person name="Krizsan K."/>
            <person name="Foldi C."/>
            <person name="Dima B."/>
            <person name="Sanchez-Garcia M."/>
            <person name="Sanchez-Ramirez S."/>
            <person name="Szollosi G.J."/>
            <person name="Szarkandi J.G."/>
            <person name="Papp V."/>
            <person name="Albert L."/>
            <person name="Andreopoulos W."/>
            <person name="Angelini C."/>
            <person name="Antonin V."/>
            <person name="Barry K.W."/>
            <person name="Bougher N.L."/>
            <person name="Buchanan P."/>
            <person name="Buyck B."/>
            <person name="Bense V."/>
            <person name="Catcheside P."/>
            <person name="Chovatia M."/>
            <person name="Cooper J."/>
            <person name="Damon W."/>
            <person name="Desjardin D."/>
            <person name="Finy P."/>
            <person name="Geml J."/>
            <person name="Haridas S."/>
            <person name="Hughes K."/>
            <person name="Justo A."/>
            <person name="Karasinski D."/>
            <person name="Kautmanova I."/>
            <person name="Kiss B."/>
            <person name="Kocsube S."/>
            <person name="Kotiranta H."/>
            <person name="LaButti K.M."/>
            <person name="Lechner B.E."/>
            <person name="Liimatainen K."/>
            <person name="Lipzen A."/>
            <person name="Lukacs Z."/>
            <person name="Mihaltcheva S."/>
            <person name="Morgado L.N."/>
            <person name="Niskanen T."/>
            <person name="Noordeloos M.E."/>
            <person name="Ohm R.A."/>
            <person name="Ortiz-Santana B."/>
            <person name="Ovrebo C."/>
            <person name="Racz N."/>
            <person name="Riley R."/>
            <person name="Savchenko A."/>
            <person name="Shiryaev A."/>
            <person name="Soop K."/>
            <person name="Spirin V."/>
            <person name="Szebenyi C."/>
            <person name="Tomsovsky M."/>
            <person name="Tulloss R.E."/>
            <person name="Uehling J."/>
            <person name="Grigoriev I.V."/>
            <person name="Vagvolgyi C."/>
            <person name="Papp T."/>
            <person name="Martin F.M."/>
            <person name="Miettinen O."/>
            <person name="Hibbett D.S."/>
            <person name="Nagy L.G."/>
        </authorList>
    </citation>
    <scope>NUCLEOTIDE SEQUENCE [LARGE SCALE GENOMIC DNA]</scope>
    <source>
        <strain evidence="6 7">CBS 962.96</strain>
    </source>
</reference>
<dbReference type="Proteomes" id="UP000297245">
    <property type="component" value="Unassembled WGS sequence"/>
</dbReference>
<gene>
    <name evidence="6" type="ORF">K435DRAFT_31800</name>
</gene>
<feature type="compositionally biased region" description="Basic residues" evidence="4">
    <location>
        <begin position="124"/>
        <end position="134"/>
    </location>
</feature>
<organism evidence="6 7">
    <name type="scientific">Dendrothele bispora (strain CBS 962.96)</name>
    <dbReference type="NCBI Taxonomy" id="1314807"/>
    <lineage>
        <taxon>Eukaryota</taxon>
        <taxon>Fungi</taxon>
        <taxon>Dikarya</taxon>
        <taxon>Basidiomycota</taxon>
        <taxon>Agaricomycotina</taxon>
        <taxon>Agaricomycetes</taxon>
        <taxon>Agaricomycetidae</taxon>
        <taxon>Agaricales</taxon>
        <taxon>Agaricales incertae sedis</taxon>
        <taxon>Dendrothele</taxon>
    </lineage>
</organism>
<dbReference type="InterPro" id="IPR050140">
    <property type="entry name" value="SRY-related_HMG-box_TF-like"/>
</dbReference>
<dbReference type="GO" id="GO:0001228">
    <property type="term" value="F:DNA-binding transcription activator activity, RNA polymerase II-specific"/>
    <property type="evidence" value="ECO:0007669"/>
    <property type="project" value="TreeGrafter"/>
</dbReference>
<dbReference type="SMART" id="SM00398">
    <property type="entry name" value="HMG"/>
    <property type="match status" value="1"/>
</dbReference>
<evidence type="ECO:0000313" key="7">
    <source>
        <dbReference type="Proteomes" id="UP000297245"/>
    </source>
</evidence>
<feature type="DNA-binding region" description="HMG box" evidence="3">
    <location>
        <begin position="52"/>
        <end position="122"/>
    </location>
</feature>
<dbReference type="Gene3D" id="1.10.30.10">
    <property type="entry name" value="High mobility group box domain"/>
    <property type="match status" value="1"/>
</dbReference>
<evidence type="ECO:0000313" key="6">
    <source>
        <dbReference type="EMBL" id="THU98375.1"/>
    </source>
</evidence>
<evidence type="ECO:0000256" key="4">
    <source>
        <dbReference type="SAM" id="MobiDB-lite"/>
    </source>
</evidence>
<dbReference type="PROSITE" id="PS50118">
    <property type="entry name" value="HMG_BOX_2"/>
    <property type="match status" value="1"/>
</dbReference>
<dbReference type="CDD" id="cd01389">
    <property type="entry name" value="HMG-box_ROX1-like"/>
    <property type="match status" value="1"/>
</dbReference>
<dbReference type="Pfam" id="PF00505">
    <property type="entry name" value="HMG_box"/>
    <property type="match status" value="1"/>
</dbReference>
<evidence type="ECO:0000256" key="2">
    <source>
        <dbReference type="ARBA" id="ARBA00023163"/>
    </source>
</evidence>
<evidence type="ECO:0000259" key="5">
    <source>
        <dbReference type="PROSITE" id="PS50118"/>
    </source>
</evidence>
<dbReference type="GO" id="GO:0030154">
    <property type="term" value="P:cell differentiation"/>
    <property type="evidence" value="ECO:0007669"/>
    <property type="project" value="TreeGrafter"/>
</dbReference>
<keyword evidence="2" id="KW-0804">Transcription</keyword>
<dbReference type="EMBL" id="ML179137">
    <property type="protein sequence ID" value="THU98375.1"/>
    <property type="molecule type" value="Genomic_DNA"/>
</dbReference>
<evidence type="ECO:0000256" key="3">
    <source>
        <dbReference type="PROSITE-ProRule" id="PRU00267"/>
    </source>
</evidence>
<keyword evidence="1 3" id="KW-0238">DNA-binding</keyword>
<evidence type="ECO:0000256" key="1">
    <source>
        <dbReference type="ARBA" id="ARBA00023125"/>
    </source>
</evidence>
<dbReference type="PANTHER" id="PTHR10270">
    <property type="entry name" value="SOX TRANSCRIPTION FACTOR"/>
    <property type="match status" value="1"/>
</dbReference>
<keyword evidence="3" id="KW-0539">Nucleus</keyword>
<feature type="domain" description="HMG box" evidence="5">
    <location>
        <begin position="52"/>
        <end position="122"/>
    </location>
</feature>
<dbReference type="GO" id="GO:0000978">
    <property type="term" value="F:RNA polymerase II cis-regulatory region sequence-specific DNA binding"/>
    <property type="evidence" value="ECO:0007669"/>
    <property type="project" value="TreeGrafter"/>
</dbReference>
<sequence length="217" mass="24825">MLSFEYPIPVRTPLAVEEDSSSESFFGSQSSSCSIPDLNEATDIDDQPQPRVPRPRNAFIIFRCNYVKNRSPESSGNRQCQGSLSQDAAAAWRKATKDVKDHYHRLAKEEKLKHTKDYPGYRFRPQRSGKKNKTGLKGSKGRGSSSNLKGKETGNLVSFDAFFRAFVTFFLTTGISFRKHRDRCNTWESRYRVFISINRQGSTRFSIPPPKWRSINN</sequence>